<evidence type="ECO:0008006" key="4">
    <source>
        <dbReference type="Google" id="ProtNLM"/>
    </source>
</evidence>
<protein>
    <recommendedName>
        <fullName evidence="4">Orphan protein</fullName>
    </recommendedName>
</protein>
<gene>
    <name evidence="2" type="ORF">HG263_04745</name>
</gene>
<feature type="coiled-coil region" evidence="1">
    <location>
        <begin position="108"/>
        <end position="156"/>
    </location>
</feature>
<proteinExistence type="predicted"/>
<dbReference type="AlphaFoldDB" id="A0A849V929"/>
<evidence type="ECO:0000256" key="1">
    <source>
        <dbReference type="SAM" id="Coils"/>
    </source>
</evidence>
<name>A0A849V929_9GAMM</name>
<dbReference type="RefSeq" id="WP_171624933.1">
    <property type="nucleotide sequence ID" value="NZ_JABBPG010000002.1"/>
</dbReference>
<sequence>MRNLVLISITCMLVACQVTSDKADVFVGPSNSKQQQFAPLDVLVQAHLNVCDNQSRSALTGYRGHQKLNAFFQVFCKERSTTTQLRLIAQLHQQEDWPQDYLNYFALLHQHTAKLRQYKLNNLALKKQTSAQQQALQDAELALEHLKQKLAQIEQQRLASPATLNNENSMLGVKP</sequence>
<comment type="caution">
    <text evidence="2">The sequence shown here is derived from an EMBL/GenBank/DDBJ whole genome shotgun (WGS) entry which is preliminary data.</text>
</comment>
<dbReference type="EMBL" id="JABBPG010000002">
    <property type="protein sequence ID" value="NOU49842.1"/>
    <property type="molecule type" value="Genomic_DNA"/>
</dbReference>
<dbReference type="Proteomes" id="UP000586305">
    <property type="component" value="Unassembled WGS sequence"/>
</dbReference>
<keyword evidence="3" id="KW-1185">Reference proteome</keyword>
<evidence type="ECO:0000313" key="2">
    <source>
        <dbReference type="EMBL" id="NOU49842.1"/>
    </source>
</evidence>
<keyword evidence="1" id="KW-0175">Coiled coil</keyword>
<reference evidence="2 3" key="1">
    <citation type="submission" date="2020-04" db="EMBL/GenBank/DDBJ databases">
        <title>Pseudoalteromonas caenipelagi sp. nov., isolated from a tidal flat.</title>
        <authorList>
            <person name="Park S."/>
            <person name="Yoon J.-H."/>
        </authorList>
    </citation>
    <scope>NUCLEOTIDE SEQUENCE [LARGE SCALE GENOMIC DNA]</scope>
    <source>
        <strain evidence="2 3">JBTF-M23</strain>
    </source>
</reference>
<dbReference type="PROSITE" id="PS51257">
    <property type="entry name" value="PROKAR_LIPOPROTEIN"/>
    <property type="match status" value="1"/>
</dbReference>
<accession>A0A849V929</accession>
<evidence type="ECO:0000313" key="3">
    <source>
        <dbReference type="Proteomes" id="UP000586305"/>
    </source>
</evidence>
<organism evidence="2 3">
    <name type="scientific">Pseudoalteromonas caenipelagi</name>
    <dbReference type="NCBI Taxonomy" id="2726988"/>
    <lineage>
        <taxon>Bacteria</taxon>
        <taxon>Pseudomonadati</taxon>
        <taxon>Pseudomonadota</taxon>
        <taxon>Gammaproteobacteria</taxon>
        <taxon>Alteromonadales</taxon>
        <taxon>Pseudoalteromonadaceae</taxon>
        <taxon>Pseudoalteromonas</taxon>
    </lineage>
</organism>